<dbReference type="PANTHER" id="PTHR45339">
    <property type="entry name" value="HYBRID SIGNAL TRANSDUCTION HISTIDINE KINASE J"/>
    <property type="match status" value="1"/>
</dbReference>
<dbReference type="SUPFAM" id="SSF47384">
    <property type="entry name" value="Homodimeric domain of signal transducing histidine kinase"/>
    <property type="match status" value="1"/>
</dbReference>
<feature type="domain" description="PAS" evidence="21">
    <location>
        <begin position="45"/>
        <end position="99"/>
    </location>
</feature>
<dbReference type="Gene3D" id="1.10.287.130">
    <property type="match status" value="1"/>
</dbReference>
<dbReference type="Pfam" id="PF01627">
    <property type="entry name" value="Hpt"/>
    <property type="match status" value="1"/>
</dbReference>
<keyword evidence="11" id="KW-1133">Transmembrane helix</keyword>
<dbReference type="InterPro" id="IPR004358">
    <property type="entry name" value="Sig_transdc_His_kin-like_C"/>
</dbReference>
<keyword evidence="18" id="KW-0175">Coiled coil</keyword>
<dbReference type="GO" id="GO:0005886">
    <property type="term" value="C:plasma membrane"/>
    <property type="evidence" value="ECO:0007669"/>
    <property type="project" value="UniProtKB-SubCell"/>
</dbReference>
<dbReference type="PANTHER" id="PTHR45339:SF1">
    <property type="entry name" value="HYBRID SIGNAL TRANSDUCTION HISTIDINE KINASE J"/>
    <property type="match status" value="1"/>
</dbReference>
<dbReference type="Gene3D" id="3.30.565.10">
    <property type="entry name" value="Histidine kinase-like ATPase, C-terminal domain"/>
    <property type="match status" value="1"/>
</dbReference>
<keyword evidence="12" id="KW-0902">Two-component regulatory system</keyword>
<dbReference type="SUPFAM" id="SSF47226">
    <property type="entry name" value="Histidine-containing phosphotransfer domain, HPT domain"/>
    <property type="match status" value="1"/>
</dbReference>
<evidence type="ECO:0000256" key="17">
    <source>
        <dbReference type="PROSITE-ProRule" id="PRU00169"/>
    </source>
</evidence>
<dbReference type="GO" id="GO:0005524">
    <property type="term" value="F:ATP binding"/>
    <property type="evidence" value="ECO:0007669"/>
    <property type="project" value="UniProtKB-KW"/>
</dbReference>
<dbReference type="InterPro" id="IPR000700">
    <property type="entry name" value="PAS-assoc_C"/>
</dbReference>
<evidence type="ECO:0000313" key="25">
    <source>
        <dbReference type="Proteomes" id="UP000253919"/>
    </source>
</evidence>
<feature type="coiled-coil region" evidence="18">
    <location>
        <begin position="405"/>
        <end position="432"/>
    </location>
</feature>
<dbReference type="GO" id="GO:0000155">
    <property type="term" value="F:phosphorelay sensor kinase activity"/>
    <property type="evidence" value="ECO:0007669"/>
    <property type="project" value="InterPro"/>
</dbReference>
<dbReference type="SUPFAM" id="SSF55785">
    <property type="entry name" value="PYP-like sensor domain (PAS domain)"/>
    <property type="match status" value="3"/>
</dbReference>
<dbReference type="InterPro" id="IPR036097">
    <property type="entry name" value="HisK_dim/P_sf"/>
</dbReference>
<keyword evidence="6 24" id="KW-0808">Transferase</keyword>
<dbReference type="RefSeq" id="WP_115373693.1">
    <property type="nucleotide sequence ID" value="NZ_QASA01000001.1"/>
</dbReference>
<organism evidence="24 25">
    <name type="scientific">Adhaeribacter pallidiroseus</name>
    <dbReference type="NCBI Taxonomy" id="2072847"/>
    <lineage>
        <taxon>Bacteria</taxon>
        <taxon>Pseudomonadati</taxon>
        <taxon>Bacteroidota</taxon>
        <taxon>Cytophagia</taxon>
        <taxon>Cytophagales</taxon>
        <taxon>Hymenobacteraceae</taxon>
        <taxon>Adhaeribacter</taxon>
    </lineage>
</organism>
<evidence type="ECO:0000256" key="11">
    <source>
        <dbReference type="ARBA" id="ARBA00022989"/>
    </source>
</evidence>
<sequence>MAETIQAFKKRLEADNTARMKVETKYLQTFKYVKQQSPLENLSKQEQLLKAIFDLDERLTFITDTTGKIILANKALAQFFSADPQSLLAKDYLDLIYKDAPTISKQRNVDQLVIQKKEIVSSEENLTRPNEAEKWFFCTRQPLFLNGAGYLLVQFADITEKKQTKQISFEQAEFYQLISENSSDLIGLHHPDGRVLLYSANSKDLLGYDATELIGSFPYTLIHPDDLEVIKESENKNSLKDSPFLLPQYRIRKKNGEYTWFETTIKFITDEAGQIIRIQSSSCDISNRKKAEVALEKSEKKYRDLVSYSQVIIFTHTLDGIILSTNPIMQNILGYTELDMVGLPFTEILRPRDRIRYQEYLHDILQHDKVVDVITVIDKQGQPKHLLFQNIKVNEPDVEPYIIAFAQDITERLEAENELKKAKNKAEISAKSKELFLANMSHEIRTPMNGIIGMAALLKKTSLDTAQQNYLKLIQESAQNLLVIINDVLDVAKIESGKLQFEEIPFNVNDILLSAQQSLIYKAEEKDILLDVKLLNLKEPLVTGDPYRLTQILINLLSNAIKFTQVGRVELAAEIAHESIFEYTLRIAVTDTGIGIAADKIDTIFESFVQANSDITRKYGGSGLGLTICKNLIELQGGRIWAKSKPGQGATFIFEINYPKVHQTPATPEKAPQINYNTLSSYKILLAEDNAINQFMAESILNSWGVLVDIANNGKEALDLHQQFTYDIILMDIQMPVMGGVETTRLIRQMSNPIKAQIPIIALTANALKGDSEVYLQAGMNDYMSKPYEEEKLFLKISHNIRQKDLAVETLPETGGKEASSLILPVGNQYNLSLIQNLAKGDQSFVNQMIAMFISIIPDAIRNMQTYTATNNWYELSQVAHSLKPAADTLMLFSIREQLAKLETDARNNHQLTAIPALVASITNGLQEIINQLQKDFQNADIFSKN</sequence>
<evidence type="ECO:0000313" key="24">
    <source>
        <dbReference type="EMBL" id="RDC64552.1"/>
    </source>
</evidence>
<dbReference type="InterPro" id="IPR011006">
    <property type="entry name" value="CheY-like_superfamily"/>
</dbReference>
<dbReference type="SUPFAM" id="SSF55874">
    <property type="entry name" value="ATPase domain of HSP90 chaperone/DNA topoisomerase II/histidine kinase"/>
    <property type="match status" value="1"/>
</dbReference>
<feature type="domain" description="PAS" evidence="21">
    <location>
        <begin position="298"/>
        <end position="368"/>
    </location>
</feature>
<keyword evidence="4" id="KW-1003">Cell membrane</keyword>
<evidence type="ECO:0000259" key="20">
    <source>
        <dbReference type="PROSITE" id="PS50110"/>
    </source>
</evidence>
<dbReference type="PROSITE" id="PS50109">
    <property type="entry name" value="HIS_KIN"/>
    <property type="match status" value="1"/>
</dbReference>
<dbReference type="InterPro" id="IPR008207">
    <property type="entry name" value="Sig_transdc_His_kin_Hpt_dom"/>
</dbReference>
<evidence type="ECO:0000259" key="19">
    <source>
        <dbReference type="PROSITE" id="PS50109"/>
    </source>
</evidence>
<dbReference type="EC" id="2.7.13.3" evidence="3"/>
<dbReference type="InterPro" id="IPR013655">
    <property type="entry name" value="PAS_fold_3"/>
</dbReference>
<dbReference type="CDD" id="cd00088">
    <property type="entry name" value="HPT"/>
    <property type="match status" value="1"/>
</dbReference>
<dbReference type="CDD" id="cd16922">
    <property type="entry name" value="HATPase_EvgS-ArcB-TorS-like"/>
    <property type="match status" value="1"/>
</dbReference>
<dbReference type="Gene3D" id="3.30.450.20">
    <property type="entry name" value="PAS domain"/>
    <property type="match status" value="3"/>
</dbReference>
<keyword evidence="8" id="KW-0547">Nucleotide-binding</keyword>
<dbReference type="InterPro" id="IPR036890">
    <property type="entry name" value="HATPase_C_sf"/>
</dbReference>
<feature type="domain" description="Histidine kinase" evidence="19">
    <location>
        <begin position="439"/>
        <end position="660"/>
    </location>
</feature>
<evidence type="ECO:0000256" key="8">
    <source>
        <dbReference type="ARBA" id="ARBA00022741"/>
    </source>
</evidence>
<dbReference type="SMART" id="SM00387">
    <property type="entry name" value="HATPase_c"/>
    <property type="match status" value="1"/>
</dbReference>
<dbReference type="Pfam" id="PF00072">
    <property type="entry name" value="Response_reg"/>
    <property type="match status" value="1"/>
</dbReference>
<evidence type="ECO:0000256" key="16">
    <source>
        <dbReference type="PROSITE-ProRule" id="PRU00110"/>
    </source>
</evidence>
<dbReference type="AlphaFoldDB" id="A0A369QJI6"/>
<dbReference type="SMART" id="SM00086">
    <property type="entry name" value="PAC"/>
    <property type="match status" value="2"/>
</dbReference>
<dbReference type="InterPro" id="IPR036641">
    <property type="entry name" value="HPT_dom_sf"/>
</dbReference>
<feature type="domain" description="PAC" evidence="22">
    <location>
        <begin position="245"/>
        <end position="297"/>
    </location>
</feature>
<keyword evidence="13" id="KW-0472">Membrane</keyword>
<keyword evidence="9" id="KW-0418">Kinase</keyword>
<dbReference type="InterPro" id="IPR005467">
    <property type="entry name" value="His_kinase_dom"/>
</dbReference>
<evidence type="ECO:0000256" key="5">
    <source>
        <dbReference type="ARBA" id="ARBA00022553"/>
    </source>
</evidence>
<dbReference type="CDD" id="cd00130">
    <property type="entry name" value="PAS"/>
    <property type="match status" value="3"/>
</dbReference>
<evidence type="ECO:0000256" key="13">
    <source>
        <dbReference type="ARBA" id="ARBA00023136"/>
    </source>
</evidence>
<dbReference type="SMART" id="SM00091">
    <property type="entry name" value="PAS"/>
    <property type="match status" value="3"/>
</dbReference>
<evidence type="ECO:0000259" key="21">
    <source>
        <dbReference type="PROSITE" id="PS50112"/>
    </source>
</evidence>
<evidence type="ECO:0000256" key="15">
    <source>
        <dbReference type="ARBA" id="ARBA00068150"/>
    </source>
</evidence>
<evidence type="ECO:0000256" key="3">
    <source>
        <dbReference type="ARBA" id="ARBA00012438"/>
    </source>
</evidence>
<dbReference type="OrthoDB" id="9797097at2"/>
<feature type="domain" description="PAS" evidence="21">
    <location>
        <begin position="170"/>
        <end position="242"/>
    </location>
</feature>
<dbReference type="Pfam" id="PF08448">
    <property type="entry name" value="PAS_4"/>
    <property type="match status" value="1"/>
</dbReference>
<dbReference type="Pfam" id="PF13426">
    <property type="entry name" value="PAS_9"/>
    <property type="match status" value="1"/>
</dbReference>
<comment type="catalytic activity">
    <reaction evidence="1">
        <text>ATP + protein L-histidine = ADP + protein N-phospho-L-histidine.</text>
        <dbReference type="EC" id="2.7.13.3"/>
    </reaction>
</comment>
<dbReference type="InterPro" id="IPR003594">
    <property type="entry name" value="HATPase_dom"/>
</dbReference>
<dbReference type="Gene3D" id="3.40.50.2300">
    <property type="match status" value="1"/>
</dbReference>
<comment type="subcellular location">
    <subcellularLocation>
        <location evidence="2">Cell membrane</location>
        <topology evidence="2">Multi-pass membrane protein</topology>
    </subcellularLocation>
</comment>
<dbReference type="EMBL" id="QASA01000001">
    <property type="protein sequence ID" value="RDC64552.1"/>
    <property type="molecule type" value="Genomic_DNA"/>
</dbReference>
<evidence type="ECO:0000256" key="18">
    <source>
        <dbReference type="SAM" id="Coils"/>
    </source>
</evidence>
<keyword evidence="5 17" id="KW-0597">Phosphoprotein</keyword>
<dbReference type="PROSITE" id="PS50894">
    <property type="entry name" value="HPT"/>
    <property type="match status" value="1"/>
</dbReference>
<evidence type="ECO:0000259" key="23">
    <source>
        <dbReference type="PROSITE" id="PS50894"/>
    </source>
</evidence>
<dbReference type="PROSITE" id="PS50112">
    <property type="entry name" value="PAS"/>
    <property type="match status" value="3"/>
</dbReference>
<comment type="subunit">
    <text evidence="14">At low DSF concentrations, interacts with RpfF.</text>
</comment>
<dbReference type="SUPFAM" id="SSF52172">
    <property type="entry name" value="CheY-like"/>
    <property type="match status" value="1"/>
</dbReference>
<feature type="modified residue" description="Phosphohistidine" evidence="16">
    <location>
        <position position="881"/>
    </location>
</feature>
<dbReference type="InterPro" id="IPR003661">
    <property type="entry name" value="HisK_dim/P_dom"/>
</dbReference>
<dbReference type="PROSITE" id="PS50110">
    <property type="entry name" value="RESPONSE_REGULATORY"/>
    <property type="match status" value="1"/>
</dbReference>
<feature type="domain" description="Response regulatory" evidence="20">
    <location>
        <begin position="683"/>
        <end position="801"/>
    </location>
</feature>
<dbReference type="NCBIfam" id="TIGR00229">
    <property type="entry name" value="sensory_box"/>
    <property type="match status" value="3"/>
</dbReference>
<evidence type="ECO:0000256" key="14">
    <source>
        <dbReference type="ARBA" id="ARBA00064003"/>
    </source>
</evidence>
<gene>
    <name evidence="24" type="ORF">AHMF7616_03166</name>
</gene>
<keyword evidence="25" id="KW-1185">Reference proteome</keyword>
<dbReference type="CDD" id="cd00082">
    <property type="entry name" value="HisKA"/>
    <property type="match status" value="1"/>
</dbReference>
<feature type="domain" description="HPt" evidence="23">
    <location>
        <begin position="842"/>
        <end position="940"/>
    </location>
</feature>
<dbReference type="PROSITE" id="PS50113">
    <property type="entry name" value="PAC"/>
    <property type="match status" value="1"/>
</dbReference>
<dbReference type="PRINTS" id="PR00344">
    <property type="entry name" value="BCTRLSENSOR"/>
</dbReference>
<evidence type="ECO:0000256" key="10">
    <source>
        <dbReference type="ARBA" id="ARBA00022840"/>
    </source>
</evidence>
<accession>A0A369QJI6</accession>
<dbReference type="CDD" id="cd17546">
    <property type="entry name" value="REC_hyHK_CKI1_RcsC-like"/>
    <property type="match status" value="1"/>
</dbReference>
<proteinExistence type="predicted"/>
<comment type="caution">
    <text evidence="24">The sequence shown here is derived from an EMBL/GenBank/DDBJ whole genome shotgun (WGS) entry which is preliminary data.</text>
</comment>
<evidence type="ECO:0000256" key="9">
    <source>
        <dbReference type="ARBA" id="ARBA00022777"/>
    </source>
</evidence>
<evidence type="ECO:0000256" key="2">
    <source>
        <dbReference type="ARBA" id="ARBA00004651"/>
    </source>
</evidence>
<evidence type="ECO:0000256" key="12">
    <source>
        <dbReference type="ARBA" id="ARBA00023012"/>
    </source>
</evidence>
<protein>
    <recommendedName>
        <fullName evidence="15">Sensory/regulatory protein RpfC</fullName>
        <ecNumber evidence="3">2.7.13.3</ecNumber>
    </recommendedName>
</protein>
<keyword evidence="7" id="KW-0812">Transmembrane</keyword>
<dbReference type="Pfam" id="PF00512">
    <property type="entry name" value="HisKA"/>
    <property type="match status" value="1"/>
</dbReference>
<name>A0A369QJI6_9BACT</name>
<dbReference type="Proteomes" id="UP000253919">
    <property type="component" value="Unassembled WGS sequence"/>
</dbReference>
<evidence type="ECO:0000256" key="1">
    <source>
        <dbReference type="ARBA" id="ARBA00000085"/>
    </source>
</evidence>
<dbReference type="SMART" id="SM00448">
    <property type="entry name" value="REC"/>
    <property type="match status" value="1"/>
</dbReference>
<dbReference type="FunFam" id="1.10.287.130:FF:000002">
    <property type="entry name" value="Two-component osmosensing histidine kinase"/>
    <property type="match status" value="1"/>
</dbReference>
<feature type="modified residue" description="4-aspartylphosphate" evidence="17">
    <location>
        <position position="732"/>
    </location>
</feature>
<dbReference type="Pfam" id="PF08447">
    <property type="entry name" value="PAS_3"/>
    <property type="match status" value="1"/>
</dbReference>
<dbReference type="InterPro" id="IPR035965">
    <property type="entry name" value="PAS-like_dom_sf"/>
</dbReference>
<dbReference type="Gene3D" id="1.20.120.160">
    <property type="entry name" value="HPT domain"/>
    <property type="match status" value="1"/>
</dbReference>
<keyword evidence="10" id="KW-0067">ATP-binding</keyword>
<dbReference type="InterPro" id="IPR000014">
    <property type="entry name" value="PAS"/>
</dbReference>
<dbReference type="SMART" id="SM00388">
    <property type="entry name" value="HisKA"/>
    <property type="match status" value="1"/>
</dbReference>
<evidence type="ECO:0000256" key="7">
    <source>
        <dbReference type="ARBA" id="ARBA00022692"/>
    </source>
</evidence>
<dbReference type="Pfam" id="PF02518">
    <property type="entry name" value="HATPase_c"/>
    <property type="match status" value="1"/>
</dbReference>
<evidence type="ECO:0000256" key="6">
    <source>
        <dbReference type="ARBA" id="ARBA00022679"/>
    </source>
</evidence>
<dbReference type="InterPro" id="IPR001610">
    <property type="entry name" value="PAC"/>
</dbReference>
<dbReference type="FunFam" id="3.30.565.10:FF:000010">
    <property type="entry name" value="Sensor histidine kinase RcsC"/>
    <property type="match status" value="1"/>
</dbReference>
<evidence type="ECO:0000259" key="22">
    <source>
        <dbReference type="PROSITE" id="PS50113"/>
    </source>
</evidence>
<evidence type="ECO:0000256" key="4">
    <source>
        <dbReference type="ARBA" id="ARBA00022475"/>
    </source>
</evidence>
<dbReference type="InterPro" id="IPR013656">
    <property type="entry name" value="PAS_4"/>
</dbReference>
<reference evidence="24 25" key="1">
    <citation type="submission" date="2018-04" db="EMBL/GenBank/DDBJ databases">
        <title>Adhaeribacter sp. HMF7616 genome sequencing and assembly.</title>
        <authorList>
            <person name="Kang H."/>
            <person name="Kang J."/>
            <person name="Cha I."/>
            <person name="Kim H."/>
            <person name="Joh K."/>
        </authorList>
    </citation>
    <scope>NUCLEOTIDE SEQUENCE [LARGE SCALE GENOMIC DNA]</scope>
    <source>
        <strain evidence="24 25">HMF7616</strain>
    </source>
</reference>
<dbReference type="InterPro" id="IPR001789">
    <property type="entry name" value="Sig_transdc_resp-reg_receiver"/>
</dbReference>